<evidence type="ECO:0000259" key="11">
    <source>
        <dbReference type="PROSITE" id="PS50893"/>
    </source>
</evidence>
<evidence type="ECO:0000313" key="14">
    <source>
        <dbReference type="Proteomes" id="UP000297318"/>
    </source>
</evidence>
<feature type="domain" description="ABC transporter" evidence="11">
    <location>
        <begin position="351"/>
        <end position="589"/>
    </location>
</feature>
<evidence type="ECO:0000256" key="5">
    <source>
        <dbReference type="ARBA" id="ARBA00022741"/>
    </source>
</evidence>
<dbReference type="InterPro" id="IPR027417">
    <property type="entry name" value="P-loop_NTPase"/>
</dbReference>
<dbReference type="Pfam" id="PF00664">
    <property type="entry name" value="ABC_membrane"/>
    <property type="match status" value="1"/>
</dbReference>
<dbReference type="SMART" id="SM00382">
    <property type="entry name" value="AAA"/>
    <property type="match status" value="1"/>
</dbReference>
<evidence type="ECO:0000256" key="7">
    <source>
        <dbReference type="ARBA" id="ARBA00022989"/>
    </source>
</evidence>
<dbReference type="InterPro" id="IPR039421">
    <property type="entry name" value="Type_1_exporter"/>
</dbReference>
<evidence type="ECO:0000259" key="12">
    <source>
        <dbReference type="PROSITE" id="PS50929"/>
    </source>
</evidence>
<keyword evidence="8 10" id="KW-0472">Membrane</keyword>
<accession>A0A4Z1E441</accession>
<organism evidence="13 14">
    <name type="scientific">Serinibacter arcticus</name>
    <dbReference type="NCBI Taxonomy" id="1655435"/>
    <lineage>
        <taxon>Bacteria</taxon>
        <taxon>Bacillati</taxon>
        <taxon>Actinomycetota</taxon>
        <taxon>Actinomycetes</taxon>
        <taxon>Micrococcales</taxon>
        <taxon>Beutenbergiaceae</taxon>
        <taxon>Serinibacter</taxon>
    </lineage>
</organism>
<dbReference type="SUPFAM" id="SSF90123">
    <property type="entry name" value="ABC transporter transmembrane region"/>
    <property type="match status" value="1"/>
</dbReference>
<dbReference type="InterPro" id="IPR036640">
    <property type="entry name" value="ABC1_TM_sf"/>
</dbReference>
<keyword evidence="4 10" id="KW-0812">Transmembrane</keyword>
<dbReference type="Gene3D" id="3.40.50.300">
    <property type="entry name" value="P-loop containing nucleotide triphosphate hydrolases"/>
    <property type="match status" value="1"/>
</dbReference>
<feature type="transmembrane region" description="Helical" evidence="10">
    <location>
        <begin position="68"/>
        <end position="91"/>
    </location>
</feature>
<dbReference type="PANTHER" id="PTHR43394:SF1">
    <property type="entry name" value="ATP-BINDING CASSETTE SUB-FAMILY B MEMBER 10, MITOCHONDRIAL"/>
    <property type="match status" value="1"/>
</dbReference>
<evidence type="ECO:0000256" key="6">
    <source>
        <dbReference type="ARBA" id="ARBA00022840"/>
    </source>
</evidence>
<dbReference type="AlphaFoldDB" id="A0A4Z1E441"/>
<evidence type="ECO:0000256" key="8">
    <source>
        <dbReference type="ARBA" id="ARBA00023136"/>
    </source>
</evidence>
<comment type="similarity">
    <text evidence="9">Belongs to the ABC transporter superfamily. Lipid exporter (TC 3.A.1.106) family.</text>
</comment>
<evidence type="ECO:0000256" key="4">
    <source>
        <dbReference type="ARBA" id="ARBA00022692"/>
    </source>
</evidence>
<evidence type="ECO:0000256" key="3">
    <source>
        <dbReference type="ARBA" id="ARBA00022475"/>
    </source>
</evidence>
<dbReference type="InterPro" id="IPR003439">
    <property type="entry name" value="ABC_transporter-like_ATP-bd"/>
</dbReference>
<evidence type="ECO:0000256" key="1">
    <source>
        <dbReference type="ARBA" id="ARBA00004651"/>
    </source>
</evidence>
<dbReference type="SUPFAM" id="SSF52540">
    <property type="entry name" value="P-loop containing nucleoside triphosphate hydrolases"/>
    <property type="match status" value="1"/>
</dbReference>
<dbReference type="EMBL" id="RHPJ01000003">
    <property type="protein sequence ID" value="TGO04517.1"/>
    <property type="molecule type" value="Genomic_DNA"/>
</dbReference>
<keyword evidence="6" id="KW-0067">ATP-binding</keyword>
<dbReference type="Gene3D" id="1.20.1560.10">
    <property type="entry name" value="ABC transporter type 1, transmembrane domain"/>
    <property type="match status" value="1"/>
</dbReference>
<sequence length="595" mass="62173">MSSGITPASELGVIATVRRGVHESPLMLRGIWLTLGLAALATAGRIVVPFAVQRATDLGVLAPGGPDVGVVITTALLAACVLLVASVCAALSNARLFASTEAGLAQLRTTAFRHVHDMSVLTQNTERRGALVSRVTSDVDTISQFVQWGGIMLVLSSLQILAATVAMAIYSWQLAVLVWLCLVPMALLAPRAQKSLNVAYLLVRVKVGSMLAAVSESVVGAHTIRAYGIGIRTQSRLDTAVREHRNSAVRAQTLAAAAFSTGVLLSGVALSAVVVAGSFLGVAGEISVGHLLAVLFLVQLFVGPVQNATEVLNELQNAVAGWRRVLSLLETPIDVVEPARPATLPSGPLGVRLEDVTFAYPGGPPVLRGITLDIPATTRVAVVGRTGSGKTTIARLVTRFTDPAAGRVLIGGVDVRDVADVDLRRRVVTLTQEGFLFDTTVAGNVAYGLPDPEAPGARARVEAAVAELELEDWVASLPQGLDTPVGQRGESLSAGERQLVALLRTQVVGADLLVLDEATSAVDPATELRTARALTRAMAGRTSITIAHRLSTAAQSDLVVVVTDGEIAEVGTHEELLARGEGYSAMFASWLSATR</sequence>
<keyword evidence="3" id="KW-1003">Cell membrane</keyword>
<reference evidence="13 14" key="1">
    <citation type="submission" date="2018-11" db="EMBL/GenBank/DDBJ databases">
        <title>Complete genome sequencing of the Actinobacteria Serinibacter sp. K3-2.</title>
        <authorList>
            <person name="Rakitin A.L."/>
            <person name="Beletsky A.V."/>
            <person name="Mardanov A.V."/>
            <person name="Ravin N.V."/>
            <person name="Gromova A.S."/>
            <person name="Filippova S.N."/>
            <person name="Gal'Chenko V.F."/>
        </authorList>
    </citation>
    <scope>NUCLEOTIDE SEQUENCE [LARGE SCALE GENOMIC DNA]</scope>
    <source>
        <strain evidence="13 14">K3-2</strain>
    </source>
</reference>
<feature type="transmembrane region" description="Helical" evidence="10">
    <location>
        <begin position="26"/>
        <end position="48"/>
    </location>
</feature>
<feature type="transmembrane region" description="Helical" evidence="10">
    <location>
        <begin position="169"/>
        <end position="189"/>
    </location>
</feature>
<comment type="subcellular location">
    <subcellularLocation>
        <location evidence="1">Cell membrane</location>
        <topology evidence="1">Multi-pass membrane protein</topology>
    </subcellularLocation>
</comment>
<protein>
    <submittedName>
        <fullName evidence="13">ABC-type multidrug transpoter</fullName>
    </submittedName>
</protein>
<dbReference type="PROSITE" id="PS50893">
    <property type="entry name" value="ABC_TRANSPORTER_2"/>
    <property type="match status" value="1"/>
</dbReference>
<feature type="transmembrane region" description="Helical" evidence="10">
    <location>
        <begin position="286"/>
        <end position="305"/>
    </location>
</feature>
<name>A0A4Z1E441_9MICO</name>
<evidence type="ECO:0000256" key="10">
    <source>
        <dbReference type="SAM" id="Phobius"/>
    </source>
</evidence>
<evidence type="ECO:0000256" key="9">
    <source>
        <dbReference type="ARBA" id="ARBA00061644"/>
    </source>
</evidence>
<feature type="transmembrane region" description="Helical" evidence="10">
    <location>
        <begin position="145"/>
        <end position="163"/>
    </location>
</feature>
<feature type="domain" description="ABC transmembrane type-1" evidence="12">
    <location>
        <begin position="32"/>
        <end position="317"/>
    </location>
</feature>
<dbReference type="RefSeq" id="WP_233251617.1">
    <property type="nucleotide sequence ID" value="NZ_RHPJ01000003.1"/>
</dbReference>
<evidence type="ECO:0000313" key="13">
    <source>
        <dbReference type="EMBL" id="TGO04517.1"/>
    </source>
</evidence>
<feature type="transmembrane region" description="Helical" evidence="10">
    <location>
        <begin position="254"/>
        <end position="280"/>
    </location>
</feature>
<keyword evidence="5" id="KW-0547">Nucleotide-binding</keyword>
<dbReference type="Proteomes" id="UP000297318">
    <property type="component" value="Unassembled WGS sequence"/>
</dbReference>
<dbReference type="GO" id="GO:0005886">
    <property type="term" value="C:plasma membrane"/>
    <property type="evidence" value="ECO:0007669"/>
    <property type="project" value="UniProtKB-SubCell"/>
</dbReference>
<keyword evidence="7 10" id="KW-1133">Transmembrane helix</keyword>
<dbReference type="GO" id="GO:0015421">
    <property type="term" value="F:ABC-type oligopeptide transporter activity"/>
    <property type="evidence" value="ECO:0007669"/>
    <property type="project" value="TreeGrafter"/>
</dbReference>
<dbReference type="FunFam" id="3.40.50.300:FF:000299">
    <property type="entry name" value="ABC transporter ATP-binding protein/permease"/>
    <property type="match status" value="1"/>
</dbReference>
<keyword evidence="14" id="KW-1185">Reference proteome</keyword>
<dbReference type="InterPro" id="IPR011527">
    <property type="entry name" value="ABC1_TM_dom"/>
</dbReference>
<dbReference type="Pfam" id="PF00005">
    <property type="entry name" value="ABC_tran"/>
    <property type="match status" value="1"/>
</dbReference>
<dbReference type="PANTHER" id="PTHR43394">
    <property type="entry name" value="ATP-DEPENDENT PERMEASE MDL1, MITOCHONDRIAL"/>
    <property type="match status" value="1"/>
</dbReference>
<dbReference type="PROSITE" id="PS50929">
    <property type="entry name" value="ABC_TM1F"/>
    <property type="match status" value="1"/>
</dbReference>
<comment type="caution">
    <text evidence="13">The sequence shown here is derived from an EMBL/GenBank/DDBJ whole genome shotgun (WGS) entry which is preliminary data.</text>
</comment>
<evidence type="ECO:0000256" key="2">
    <source>
        <dbReference type="ARBA" id="ARBA00022448"/>
    </source>
</evidence>
<dbReference type="GO" id="GO:0005524">
    <property type="term" value="F:ATP binding"/>
    <property type="evidence" value="ECO:0007669"/>
    <property type="project" value="UniProtKB-KW"/>
</dbReference>
<keyword evidence="2" id="KW-0813">Transport</keyword>
<dbReference type="GO" id="GO:0016887">
    <property type="term" value="F:ATP hydrolysis activity"/>
    <property type="evidence" value="ECO:0007669"/>
    <property type="project" value="InterPro"/>
</dbReference>
<proteinExistence type="inferred from homology"/>
<dbReference type="InterPro" id="IPR003593">
    <property type="entry name" value="AAA+_ATPase"/>
</dbReference>
<gene>
    <name evidence="13" type="ORF">SERN_2110</name>
</gene>